<dbReference type="EMBL" id="VIGC01000031">
    <property type="protein sequence ID" value="TQE93876.1"/>
    <property type="molecule type" value="Genomic_DNA"/>
</dbReference>
<name>A0A540VAT1_9CHLR</name>
<dbReference type="GO" id="GO:0005886">
    <property type="term" value="C:plasma membrane"/>
    <property type="evidence" value="ECO:0007669"/>
    <property type="project" value="UniProtKB-SubCell"/>
</dbReference>
<keyword evidence="7 8" id="KW-0472">Membrane</keyword>
<evidence type="ECO:0000313" key="11">
    <source>
        <dbReference type="Proteomes" id="UP000317371"/>
    </source>
</evidence>
<keyword evidence="6 8" id="KW-1133">Transmembrane helix</keyword>
<protein>
    <submittedName>
        <fullName evidence="10">Phospholipid carrier-dependent glycosyltransferase</fullName>
    </submittedName>
</protein>
<feature type="transmembrane region" description="Helical" evidence="8">
    <location>
        <begin position="342"/>
        <end position="359"/>
    </location>
</feature>
<evidence type="ECO:0000256" key="3">
    <source>
        <dbReference type="ARBA" id="ARBA00022676"/>
    </source>
</evidence>
<dbReference type="GO" id="GO:0009103">
    <property type="term" value="P:lipopolysaccharide biosynthetic process"/>
    <property type="evidence" value="ECO:0007669"/>
    <property type="project" value="UniProtKB-ARBA"/>
</dbReference>
<evidence type="ECO:0000256" key="4">
    <source>
        <dbReference type="ARBA" id="ARBA00022679"/>
    </source>
</evidence>
<organism evidence="10 11">
    <name type="scientific">Litorilinea aerophila</name>
    <dbReference type="NCBI Taxonomy" id="1204385"/>
    <lineage>
        <taxon>Bacteria</taxon>
        <taxon>Bacillati</taxon>
        <taxon>Chloroflexota</taxon>
        <taxon>Caldilineae</taxon>
        <taxon>Caldilineales</taxon>
        <taxon>Caldilineaceae</taxon>
        <taxon>Litorilinea</taxon>
    </lineage>
</organism>
<evidence type="ECO:0000256" key="2">
    <source>
        <dbReference type="ARBA" id="ARBA00022475"/>
    </source>
</evidence>
<dbReference type="InParanoid" id="A0A540VAT1"/>
<dbReference type="AlphaFoldDB" id="A0A540VAT1"/>
<feature type="transmembrane region" description="Helical" evidence="8">
    <location>
        <begin position="317"/>
        <end position="336"/>
    </location>
</feature>
<feature type="transmembrane region" description="Helical" evidence="8">
    <location>
        <begin position="182"/>
        <end position="205"/>
    </location>
</feature>
<keyword evidence="11" id="KW-1185">Reference proteome</keyword>
<evidence type="ECO:0000256" key="7">
    <source>
        <dbReference type="ARBA" id="ARBA00023136"/>
    </source>
</evidence>
<comment type="caution">
    <text evidence="10">The sequence shown here is derived from an EMBL/GenBank/DDBJ whole genome shotgun (WGS) entry which is preliminary data.</text>
</comment>
<accession>A0A540VAT1</accession>
<dbReference type="PANTHER" id="PTHR33908:SF3">
    <property type="entry name" value="UNDECAPRENYL PHOSPHATE-ALPHA-4-AMINO-4-DEOXY-L-ARABINOSE ARABINOSYL TRANSFERASE"/>
    <property type="match status" value="1"/>
</dbReference>
<keyword evidence="4 10" id="KW-0808">Transferase</keyword>
<evidence type="ECO:0000256" key="8">
    <source>
        <dbReference type="SAM" id="Phobius"/>
    </source>
</evidence>
<feature type="transmembrane region" description="Helical" evidence="8">
    <location>
        <begin position="371"/>
        <end position="391"/>
    </location>
</feature>
<reference evidence="10 11" key="1">
    <citation type="submission" date="2019-06" db="EMBL/GenBank/DDBJ databases">
        <title>Genome sequence of Litorilinea aerophila BAA-2444.</title>
        <authorList>
            <person name="Maclea K.S."/>
            <person name="Maurais E.G."/>
            <person name="Iannazzi L.C."/>
        </authorList>
    </citation>
    <scope>NUCLEOTIDE SEQUENCE [LARGE SCALE GENOMIC DNA]</scope>
    <source>
        <strain evidence="10 11">ATCC BAA-2444</strain>
    </source>
</reference>
<evidence type="ECO:0000256" key="5">
    <source>
        <dbReference type="ARBA" id="ARBA00022692"/>
    </source>
</evidence>
<keyword evidence="2" id="KW-1003">Cell membrane</keyword>
<feature type="transmembrane region" description="Helical" evidence="8">
    <location>
        <begin position="94"/>
        <end position="114"/>
    </location>
</feature>
<evidence type="ECO:0000256" key="6">
    <source>
        <dbReference type="ARBA" id="ARBA00022989"/>
    </source>
</evidence>
<gene>
    <name evidence="10" type="ORF">FKZ61_19285</name>
</gene>
<proteinExistence type="predicted"/>
<evidence type="ECO:0000256" key="1">
    <source>
        <dbReference type="ARBA" id="ARBA00004651"/>
    </source>
</evidence>
<keyword evidence="5 8" id="KW-0812">Transmembrane</keyword>
<dbReference type="Pfam" id="PF02366">
    <property type="entry name" value="PMT"/>
    <property type="match status" value="1"/>
</dbReference>
<feature type="transmembrane region" description="Helical" evidence="8">
    <location>
        <begin position="217"/>
        <end position="236"/>
    </location>
</feature>
<dbReference type="GO" id="GO:0010041">
    <property type="term" value="P:response to iron(III) ion"/>
    <property type="evidence" value="ECO:0007669"/>
    <property type="project" value="TreeGrafter"/>
</dbReference>
<dbReference type="GO" id="GO:0016763">
    <property type="term" value="F:pentosyltransferase activity"/>
    <property type="evidence" value="ECO:0007669"/>
    <property type="project" value="TreeGrafter"/>
</dbReference>
<feature type="transmembrane region" description="Helical" evidence="8">
    <location>
        <begin position="279"/>
        <end position="297"/>
    </location>
</feature>
<dbReference type="Proteomes" id="UP000317371">
    <property type="component" value="Unassembled WGS sequence"/>
</dbReference>
<dbReference type="GO" id="GO:0006493">
    <property type="term" value="P:protein O-linked glycosylation"/>
    <property type="evidence" value="ECO:0007669"/>
    <property type="project" value="InterPro"/>
</dbReference>
<dbReference type="InterPro" id="IPR050297">
    <property type="entry name" value="LipidA_mod_glycosyltrf_83"/>
</dbReference>
<evidence type="ECO:0000313" key="10">
    <source>
        <dbReference type="EMBL" id="TQE93876.1"/>
    </source>
</evidence>
<dbReference type="PANTHER" id="PTHR33908">
    <property type="entry name" value="MANNOSYLTRANSFERASE YKCB-RELATED"/>
    <property type="match status" value="1"/>
</dbReference>
<dbReference type="OrthoDB" id="7672306at2"/>
<feature type="transmembrane region" description="Helical" evidence="8">
    <location>
        <begin position="144"/>
        <end position="162"/>
    </location>
</feature>
<dbReference type="InterPro" id="IPR003342">
    <property type="entry name" value="ArnT-like_N"/>
</dbReference>
<keyword evidence="3" id="KW-0328">Glycosyltransferase</keyword>
<feature type="transmembrane region" description="Helical" evidence="8">
    <location>
        <begin position="120"/>
        <end position="137"/>
    </location>
</feature>
<dbReference type="GO" id="GO:0000030">
    <property type="term" value="F:mannosyltransferase activity"/>
    <property type="evidence" value="ECO:0007669"/>
    <property type="project" value="InterPro"/>
</dbReference>
<feature type="domain" description="ArnT-like N-terminal" evidence="9">
    <location>
        <begin position="91"/>
        <end position="239"/>
    </location>
</feature>
<evidence type="ECO:0000259" key="9">
    <source>
        <dbReference type="Pfam" id="PF02366"/>
    </source>
</evidence>
<sequence length="943" mass="102199">MNPRPSVPGASGRMGLLLAVLLAGLALRLLRLEWQPLWWDEGYSAYFATEPLGRMLWLTARDIHPPLYYGLLHGWILALAPHGSPLGAAVLRTFSVLAGFLALPAMIWLAATFFPGRRRVPLLAVLLLAVNPMHLYYSQEIRMYGLAMVLGMVSTGCLWHGLRSARHGRPDWRPLLGYVVSSALALYTLYYMGLLVAAQLAWALWHLREEPRRWRPWLLAGLAVGLLYLPWLLYAVPNLLGYVQDKVQADQDRPLDLFSYTVRHLRAFLAGHVAAPDRLRNLLMTAGGVGLIPLIVATRSSSTSTQRPPAEADARQALWAFLLVPAGLAFLLNLRLPFFPQGGERLLLFALPYFLLLLAHGLDRGLERSRLATVALACLLVGAGAGVWTFLSVPRYSEEDYRPIVAQITQQARPEDTVLAIFPWQVGYWRVYAPRQPDGSLVPPQPAPLGQEALRWGPAMATAIDQALERGTVWFPAPLAFGSTLPGEIETYLQEKAINVVNRWFSATTRLSAWAQVPTPEAQAHPAALGPVTLLAAGFAPGEVASANQPVAVTFQWRRPATGTYHVALRLQDSQGYVWAGRDYEPLGLFAAPDPADRGDQLTEQVGFLIPAGLPPGPYTLAVGVGDGDGSRLFPVDDATGALQDLVPLGQILVVLPPSPPAPVRLPIQFPLETPTVLQGVTVLGGATLPPDQAALAGDELPVRIFVGFEESAADSLQVHLHLLNRDGHAVASWEGWPLVHHPPDSWPPGALAQLPISFFLPADLEPGRYRLAVGLADQATDQATPPAVLTAVGVTRRPAQFEAPSPPHRLDPPIQFGTHARLLGYGLSPQENALELTLYWEVLQPLLPPHHIFVHVDTAAGETIAQADGPPETSAGPAPSGSWLPGEYLATTHLIPLPDGEGAESPAQIRVGLYRPGDNVRLPASRGGEPVGDAAVLVWPRP</sequence>
<comment type="subcellular location">
    <subcellularLocation>
        <location evidence="1">Cell membrane</location>
        <topology evidence="1">Multi-pass membrane protein</topology>
    </subcellularLocation>
</comment>